<comment type="caution">
    <text evidence="6">The sequence shown here is derived from an EMBL/GenBank/DDBJ whole genome shotgun (WGS) entry which is preliminary data.</text>
</comment>
<dbReference type="Proteomes" id="UP000649955">
    <property type="component" value="Unassembled WGS sequence"/>
</dbReference>
<evidence type="ECO:0000256" key="3">
    <source>
        <dbReference type="ARBA" id="ARBA00023002"/>
    </source>
</evidence>
<dbReference type="PANTHER" id="PTHR42847:SF4">
    <property type="entry name" value="ALKANESULFONATE MONOOXYGENASE-RELATED"/>
    <property type="match status" value="1"/>
</dbReference>
<dbReference type="NCBIfam" id="TIGR03619">
    <property type="entry name" value="F420_Rv2161c"/>
    <property type="match status" value="1"/>
</dbReference>
<evidence type="ECO:0000313" key="7">
    <source>
        <dbReference type="Proteomes" id="UP000649955"/>
    </source>
</evidence>
<keyword evidence="1" id="KW-0285">Flavoprotein</keyword>
<proteinExistence type="predicted"/>
<dbReference type="Gene3D" id="3.20.20.30">
    <property type="entry name" value="Luciferase-like domain"/>
    <property type="match status" value="1"/>
</dbReference>
<evidence type="ECO:0000259" key="5">
    <source>
        <dbReference type="Pfam" id="PF00296"/>
    </source>
</evidence>
<organism evidence="6 7">
    <name type="scientific">Amycolatopsis bullii</name>
    <dbReference type="NCBI Taxonomy" id="941987"/>
    <lineage>
        <taxon>Bacteria</taxon>
        <taxon>Bacillati</taxon>
        <taxon>Actinomycetota</taxon>
        <taxon>Actinomycetes</taxon>
        <taxon>Pseudonocardiales</taxon>
        <taxon>Pseudonocardiaceae</taxon>
        <taxon>Amycolatopsis</taxon>
    </lineage>
</organism>
<dbReference type="SUPFAM" id="SSF51679">
    <property type="entry name" value="Bacterial luciferase-like"/>
    <property type="match status" value="1"/>
</dbReference>
<sequence length="280" mass="29958">MKFGISYSTPFFGSDPEVLAGFARDAEECGFESIYLPEHIALYPGAQIGPMALPPSLPYADPLECLGFLAAVTSRILLGTGVLLLPYHHPVVLAKRLATVDVLSGGRMRLLTVGVGALPGEARAAGVDFATRGRRADEAIDVLRLLWAGGEEGVGYDGEFFSFEGVCSYPKPVGVRTLPIHVGGSSPAAARRAGRRGDGYFPGGALTADERRRQFELVRATASDPENIEYTRWGTLDMSTEDVEELARQGVTRIVVTPGTAEPAERRAELAGFAERFGLS</sequence>
<keyword evidence="4" id="KW-0503">Monooxygenase</keyword>
<dbReference type="EMBL" id="BNAW01000055">
    <property type="protein sequence ID" value="GHG42992.1"/>
    <property type="molecule type" value="Genomic_DNA"/>
</dbReference>
<name>A0ABQ3KS38_9PSEU</name>
<protein>
    <submittedName>
        <fullName evidence="6">LLM class F420-dependent oxidoreductase</fullName>
    </submittedName>
</protein>
<dbReference type="InterPro" id="IPR036661">
    <property type="entry name" value="Luciferase-like_sf"/>
</dbReference>
<dbReference type="InterPro" id="IPR011251">
    <property type="entry name" value="Luciferase-like_dom"/>
</dbReference>
<keyword evidence="3" id="KW-0560">Oxidoreductase</keyword>
<evidence type="ECO:0000256" key="4">
    <source>
        <dbReference type="ARBA" id="ARBA00023033"/>
    </source>
</evidence>
<dbReference type="Pfam" id="PF00296">
    <property type="entry name" value="Bac_luciferase"/>
    <property type="match status" value="1"/>
</dbReference>
<keyword evidence="7" id="KW-1185">Reference proteome</keyword>
<dbReference type="InterPro" id="IPR050172">
    <property type="entry name" value="SsuD_RutA_monooxygenase"/>
</dbReference>
<dbReference type="RefSeq" id="WP_191316177.1">
    <property type="nucleotide sequence ID" value="NZ_BNAW01000055.1"/>
</dbReference>
<gene>
    <name evidence="6" type="primary">ssuD</name>
    <name evidence="6" type="ORF">GCM10017567_76250</name>
</gene>
<evidence type="ECO:0000313" key="6">
    <source>
        <dbReference type="EMBL" id="GHG42992.1"/>
    </source>
</evidence>
<feature type="domain" description="Luciferase-like" evidence="5">
    <location>
        <begin position="15"/>
        <end position="255"/>
    </location>
</feature>
<accession>A0ABQ3KS38</accession>
<dbReference type="InterPro" id="IPR019921">
    <property type="entry name" value="Lucif-like_OxRdtase_Rv2161c"/>
</dbReference>
<evidence type="ECO:0000256" key="2">
    <source>
        <dbReference type="ARBA" id="ARBA00022643"/>
    </source>
</evidence>
<reference evidence="7" key="1">
    <citation type="journal article" date="2019" name="Int. J. Syst. Evol. Microbiol.">
        <title>The Global Catalogue of Microorganisms (GCM) 10K type strain sequencing project: providing services to taxonomists for standard genome sequencing and annotation.</title>
        <authorList>
            <consortium name="The Broad Institute Genomics Platform"/>
            <consortium name="The Broad Institute Genome Sequencing Center for Infectious Disease"/>
            <person name="Wu L."/>
            <person name="Ma J."/>
        </authorList>
    </citation>
    <scope>NUCLEOTIDE SEQUENCE [LARGE SCALE GENOMIC DNA]</scope>
    <source>
        <strain evidence="7">CGMCC 4.7680</strain>
    </source>
</reference>
<evidence type="ECO:0000256" key="1">
    <source>
        <dbReference type="ARBA" id="ARBA00022630"/>
    </source>
</evidence>
<dbReference type="PANTHER" id="PTHR42847">
    <property type="entry name" value="ALKANESULFONATE MONOOXYGENASE"/>
    <property type="match status" value="1"/>
</dbReference>
<keyword evidence="2" id="KW-0288">FMN</keyword>